<dbReference type="Proteomes" id="UP001180737">
    <property type="component" value="Unassembled WGS sequence"/>
</dbReference>
<dbReference type="SUPFAM" id="SSF56019">
    <property type="entry name" value="The spindle assembly checkpoint protein mad2"/>
    <property type="match status" value="1"/>
</dbReference>
<evidence type="ECO:0000313" key="3">
    <source>
        <dbReference type="Proteomes" id="UP001180737"/>
    </source>
</evidence>
<protein>
    <recommendedName>
        <fullName evidence="1">Bacterial HORMA domain-containing protein</fullName>
    </recommendedName>
</protein>
<gene>
    <name evidence="2" type="ORF">RM704_13930</name>
</gene>
<accession>A0ABU2YW44</accession>
<dbReference type="EMBL" id="JAVRFJ010000010">
    <property type="protein sequence ID" value="MDT0568554.1"/>
    <property type="molecule type" value="Genomic_DNA"/>
</dbReference>
<evidence type="ECO:0000259" key="1">
    <source>
        <dbReference type="Pfam" id="PF18173"/>
    </source>
</evidence>
<keyword evidence="3" id="KW-1185">Reference proteome</keyword>
<reference evidence="2" key="1">
    <citation type="submission" date="2024-05" db="EMBL/GenBank/DDBJ databases">
        <title>30 novel species of actinomycetes from the DSMZ collection.</title>
        <authorList>
            <person name="Nouioui I."/>
        </authorList>
    </citation>
    <scope>NUCLEOTIDE SEQUENCE</scope>
    <source>
        <strain evidence="2">DSM 3412</strain>
    </source>
</reference>
<sequence length="173" mass="18859">MSTAVHVNTHAHAVTHVSTGLIRGLRRIVKESGLDPAKMTNQWPILESGVGTWLTSRHLRSLVLEIYDPSRRSGDDLVGRFDFTIDYGYYPDADGELWLDPDTVYYAVRKAGAVPSRCDYRIVADNKPGRPDVAGWSTTSLRSTAGFTRHEVGTAIGGGSLGTGLSYYARTGS</sequence>
<comment type="caution">
    <text evidence="2">The sequence shown here is derived from an EMBL/GenBank/DDBJ whole genome shotgun (WGS) entry which is preliminary data.</text>
</comment>
<dbReference type="InterPro" id="IPR040649">
    <property type="entry name" value="Bact_HORMA"/>
</dbReference>
<feature type="domain" description="Bacterial HORMA" evidence="1">
    <location>
        <begin position="3"/>
        <end position="170"/>
    </location>
</feature>
<proteinExistence type="predicted"/>
<dbReference type="InterPro" id="IPR036570">
    <property type="entry name" value="HORMA_dom_sf"/>
</dbReference>
<organism evidence="2 3">
    <name type="scientific">Streptomyces gottesmaniae</name>
    <dbReference type="NCBI Taxonomy" id="3075518"/>
    <lineage>
        <taxon>Bacteria</taxon>
        <taxon>Bacillati</taxon>
        <taxon>Actinomycetota</taxon>
        <taxon>Actinomycetes</taxon>
        <taxon>Kitasatosporales</taxon>
        <taxon>Streptomycetaceae</taxon>
        <taxon>Streptomyces</taxon>
    </lineage>
</organism>
<dbReference type="RefSeq" id="WP_033530993.1">
    <property type="nucleotide sequence ID" value="NZ_JAVRFJ010000010.1"/>
</dbReference>
<evidence type="ECO:0000313" key="2">
    <source>
        <dbReference type="EMBL" id="MDT0568554.1"/>
    </source>
</evidence>
<dbReference type="Pfam" id="PF18173">
    <property type="entry name" value="bacHORMA_2"/>
    <property type="match status" value="1"/>
</dbReference>
<name>A0ABU2YW44_9ACTN</name>